<organism evidence="2 3">
    <name type="scientific">Sesamum alatum</name>
    <dbReference type="NCBI Taxonomy" id="300844"/>
    <lineage>
        <taxon>Eukaryota</taxon>
        <taxon>Viridiplantae</taxon>
        <taxon>Streptophyta</taxon>
        <taxon>Embryophyta</taxon>
        <taxon>Tracheophyta</taxon>
        <taxon>Spermatophyta</taxon>
        <taxon>Magnoliopsida</taxon>
        <taxon>eudicotyledons</taxon>
        <taxon>Gunneridae</taxon>
        <taxon>Pentapetalae</taxon>
        <taxon>asterids</taxon>
        <taxon>lamiids</taxon>
        <taxon>Lamiales</taxon>
        <taxon>Pedaliaceae</taxon>
        <taxon>Sesamum</taxon>
    </lineage>
</organism>
<protein>
    <submittedName>
        <fullName evidence="2">Uncharacterized protein</fullName>
    </submittedName>
</protein>
<gene>
    <name evidence="2" type="ORF">Salat_1720700</name>
</gene>
<accession>A0AAE2CK93</accession>
<proteinExistence type="predicted"/>
<keyword evidence="3" id="KW-1185">Reference proteome</keyword>
<dbReference type="Proteomes" id="UP001293254">
    <property type="component" value="Unassembled WGS sequence"/>
</dbReference>
<sequence length="142" mass="16050">MAMGGGEEVRIYLDAVRDPKTVVELEGEGEKEPMHKNKEKGKGVVIEEGGDGERADWDRENTECVVDSKDDLYDGEDNVDYVADDECFDANINKDAEWAGFLQDDHEDEVRFVSDDNTEDDSGMNFIGNEFHSQKNSYDDQN</sequence>
<evidence type="ECO:0000313" key="3">
    <source>
        <dbReference type="Proteomes" id="UP001293254"/>
    </source>
</evidence>
<reference evidence="2" key="1">
    <citation type="submission" date="2020-06" db="EMBL/GenBank/DDBJ databases">
        <authorList>
            <person name="Li T."/>
            <person name="Hu X."/>
            <person name="Zhang T."/>
            <person name="Song X."/>
            <person name="Zhang H."/>
            <person name="Dai N."/>
            <person name="Sheng W."/>
            <person name="Hou X."/>
            <person name="Wei L."/>
        </authorList>
    </citation>
    <scope>NUCLEOTIDE SEQUENCE</scope>
    <source>
        <strain evidence="2">3651</strain>
        <tissue evidence="2">Leaf</tissue>
    </source>
</reference>
<feature type="region of interest" description="Disordered" evidence="1">
    <location>
        <begin position="25"/>
        <end position="57"/>
    </location>
</feature>
<feature type="region of interest" description="Disordered" evidence="1">
    <location>
        <begin position="115"/>
        <end position="142"/>
    </location>
</feature>
<dbReference type="EMBL" id="JACGWO010000006">
    <property type="protein sequence ID" value="KAK4425268.1"/>
    <property type="molecule type" value="Genomic_DNA"/>
</dbReference>
<reference evidence="2" key="2">
    <citation type="journal article" date="2024" name="Plant">
        <title>Genomic evolution and insights into agronomic trait innovations of Sesamum species.</title>
        <authorList>
            <person name="Miao H."/>
            <person name="Wang L."/>
            <person name="Qu L."/>
            <person name="Liu H."/>
            <person name="Sun Y."/>
            <person name="Le M."/>
            <person name="Wang Q."/>
            <person name="Wei S."/>
            <person name="Zheng Y."/>
            <person name="Lin W."/>
            <person name="Duan Y."/>
            <person name="Cao H."/>
            <person name="Xiong S."/>
            <person name="Wang X."/>
            <person name="Wei L."/>
            <person name="Li C."/>
            <person name="Ma Q."/>
            <person name="Ju M."/>
            <person name="Zhao R."/>
            <person name="Li G."/>
            <person name="Mu C."/>
            <person name="Tian Q."/>
            <person name="Mei H."/>
            <person name="Zhang T."/>
            <person name="Gao T."/>
            <person name="Zhang H."/>
        </authorList>
    </citation>
    <scope>NUCLEOTIDE SEQUENCE</scope>
    <source>
        <strain evidence="2">3651</strain>
    </source>
</reference>
<evidence type="ECO:0000313" key="2">
    <source>
        <dbReference type="EMBL" id="KAK4425268.1"/>
    </source>
</evidence>
<comment type="caution">
    <text evidence="2">The sequence shown here is derived from an EMBL/GenBank/DDBJ whole genome shotgun (WGS) entry which is preliminary data.</text>
</comment>
<name>A0AAE2CK93_9LAMI</name>
<evidence type="ECO:0000256" key="1">
    <source>
        <dbReference type="SAM" id="MobiDB-lite"/>
    </source>
</evidence>
<feature type="compositionally biased region" description="Basic and acidic residues" evidence="1">
    <location>
        <begin position="25"/>
        <end position="42"/>
    </location>
</feature>
<dbReference type="AlphaFoldDB" id="A0AAE2CK93"/>